<feature type="domain" description="YdbS-like PH" evidence="2">
    <location>
        <begin position="44"/>
        <end position="113"/>
    </location>
</feature>
<keyword evidence="4" id="KW-1185">Reference proteome</keyword>
<accession>A0ABT0CEF6</accession>
<dbReference type="PANTHER" id="PTHR35688:SF2">
    <property type="entry name" value="NAD(P)-LINKED OXIDOREDUCTASE SUPERFAMILY PROTEIN"/>
    <property type="match status" value="1"/>
</dbReference>
<dbReference type="Proteomes" id="UP000830835">
    <property type="component" value="Unassembled WGS sequence"/>
</dbReference>
<reference evidence="3" key="1">
    <citation type="submission" date="2021-02" db="EMBL/GenBank/DDBJ databases">
        <title>The CRISPR/cas machinery reduction and long-range gene transfer in the hot spring cyanobacterium Synechococcus.</title>
        <authorList>
            <person name="Dvorak P."/>
            <person name="Jahodarova E."/>
            <person name="Hasler P."/>
            <person name="Poulickova A."/>
        </authorList>
    </citation>
    <scope>NUCLEOTIDE SEQUENCE</scope>
    <source>
        <strain evidence="3">Rupite</strain>
    </source>
</reference>
<dbReference type="InterPro" id="IPR005182">
    <property type="entry name" value="YdbS-like_PH"/>
</dbReference>
<dbReference type="Pfam" id="PF03703">
    <property type="entry name" value="bPH_2"/>
    <property type="match status" value="1"/>
</dbReference>
<name>A0ABT0CEF6_THEVL</name>
<gene>
    <name evidence="3" type="ORF">JX360_14840</name>
</gene>
<evidence type="ECO:0000256" key="1">
    <source>
        <dbReference type="SAM" id="Phobius"/>
    </source>
</evidence>
<sequence length="137" mass="15425">MAVREDVFFEGGPHSGDLVLNSFIGATLVGLPLFVGALVRKLWVHYRITNRRITVIGGWGGKERSDIIYSEIAKVVTVPRGWGAWGDMVLTLKDGSRLEMRALPRFREIYNYINERIDEKAKQVSGPIGKQKRPVKS</sequence>
<feature type="transmembrane region" description="Helical" evidence="1">
    <location>
        <begin position="20"/>
        <end position="43"/>
    </location>
</feature>
<evidence type="ECO:0000259" key="2">
    <source>
        <dbReference type="Pfam" id="PF03703"/>
    </source>
</evidence>
<evidence type="ECO:0000313" key="4">
    <source>
        <dbReference type="Proteomes" id="UP000830835"/>
    </source>
</evidence>
<evidence type="ECO:0000313" key="3">
    <source>
        <dbReference type="EMBL" id="MCJ2544163.1"/>
    </source>
</evidence>
<dbReference type="EMBL" id="JAFIRA010000049">
    <property type="protein sequence ID" value="MCJ2544163.1"/>
    <property type="molecule type" value="Genomic_DNA"/>
</dbReference>
<organism evidence="3 4">
    <name type="scientific">Thermostichus vulcanus str. 'Rupite'</name>
    <dbReference type="NCBI Taxonomy" id="2813851"/>
    <lineage>
        <taxon>Bacteria</taxon>
        <taxon>Bacillati</taxon>
        <taxon>Cyanobacteriota</taxon>
        <taxon>Cyanophyceae</taxon>
        <taxon>Thermostichales</taxon>
        <taxon>Thermostichaceae</taxon>
        <taxon>Thermostichus</taxon>
    </lineage>
</organism>
<proteinExistence type="predicted"/>
<keyword evidence="1" id="KW-0812">Transmembrane</keyword>
<dbReference type="RefSeq" id="WP_244352429.1">
    <property type="nucleotide sequence ID" value="NZ_JAFIRA010000049.1"/>
</dbReference>
<keyword evidence="1" id="KW-1133">Transmembrane helix</keyword>
<comment type="caution">
    <text evidence="3">The sequence shown here is derived from an EMBL/GenBank/DDBJ whole genome shotgun (WGS) entry which is preliminary data.</text>
</comment>
<keyword evidence="1" id="KW-0472">Membrane</keyword>
<dbReference type="PANTHER" id="PTHR35688">
    <property type="entry name" value="NAD(P)-LINKED OXIDOREDUCTASE SUPERFAMILY PROTEIN"/>
    <property type="match status" value="1"/>
</dbReference>
<protein>
    <submittedName>
        <fullName evidence="3">PH domain-containing protein</fullName>
    </submittedName>
</protein>